<proteinExistence type="predicted"/>
<name>A0AAN7P8I2_MYCAM</name>
<reference evidence="2 3" key="1">
    <citation type="journal article" date="2023" name="J. Hered.">
        <title>Chromosome-level genome of the wood stork (Mycteria americana) provides insight into avian chromosome evolution.</title>
        <authorList>
            <person name="Flamio R. Jr."/>
            <person name="Ramstad K.M."/>
        </authorList>
    </citation>
    <scope>NUCLEOTIDE SEQUENCE [LARGE SCALE GENOMIC DNA]</scope>
    <source>
        <strain evidence="2">JAX WOST 10</strain>
    </source>
</reference>
<feature type="chain" id="PRO_5042932139" evidence="1">
    <location>
        <begin position="36"/>
        <end position="342"/>
    </location>
</feature>
<keyword evidence="1" id="KW-0732">Signal</keyword>
<evidence type="ECO:0000313" key="2">
    <source>
        <dbReference type="EMBL" id="KAK4827560.1"/>
    </source>
</evidence>
<dbReference type="Proteomes" id="UP001333110">
    <property type="component" value="Unassembled WGS sequence"/>
</dbReference>
<keyword evidence="3" id="KW-1185">Reference proteome</keyword>
<feature type="signal peptide" evidence="1">
    <location>
        <begin position="1"/>
        <end position="35"/>
    </location>
</feature>
<accession>A0AAN7P8I2</accession>
<dbReference type="EMBL" id="JAUNZN010000002">
    <property type="protein sequence ID" value="KAK4827560.1"/>
    <property type="molecule type" value="Genomic_DNA"/>
</dbReference>
<sequence length="342" mass="38937">MGAPVPLRRESPKTIARHLFLVVLVVIRGADRAASLSSSVSPEKMREVLRGLPVPRTASRSVRTTRYRSHDEALGCHAHVNQVKRHFHVTSVLQSVQPVANHHGEASHPYKARKAFLSVEIQVIERWQVLARLLFSLECHLIQCTSQHREQQESSTSVKMQQQQLKGLEHKSDEERLRDLGLFSLEKRRLRGDLNALYSYLKRGHSEVSVSLFSQVTSHGTRGNGLKLCQGRFRLGIGKNLFTERVVKHWNRLPREVVESPSLEVFKRCVGYSLIAALTSEKFIPPLSLPAKNSNRSTRGGKRELLRKVSPTWQLISHYYGLSHLVHHFNRVSNSLLENTRV</sequence>
<dbReference type="AlphaFoldDB" id="A0AAN7P8I2"/>
<gene>
    <name evidence="2" type="ORF">QYF61_019184</name>
</gene>
<organism evidence="2 3">
    <name type="scientific">Mycteria americana</name>
    <name type="common">Wood stork</name>
    <dbReference type="NCBI Taxonomy" id="33587"/>
    <lineage>
        <taxon>Eukaryota</taxon>
        <taxon>Metazoa</taxon>
        <taxon>Chordata</taxon>
        <taxon>Craniata</taxon>
        <taxon>Vertebrata</taxon>
        <taxon>Euteleostomi</taxon>
        <taxon>Archelosauria</taxon>
        <taxon>Archosauria</taxon>
        <taxon>Dinosauria</taxon>
        <taxon>Saurischia</taxon>
        <taxon>Theropoda</taxon>
        <taxon>Coelurosauria</taxon>
        <taxon>Aves</taxon>
        <taxon>Neognathae</taxon>
        <taxon>Neoaves</taxon>
        <taxon>Aequornithes</taxon>
        <taxon>Ciconiiformes</taxon>
        <taxon>Ciconiidae</taxon>
        <taxon>Mycteria</taxon>
    </lineage>
</organism>
<protein>
    <submittedName>
        <fullName evidence="2">Uncharacterized protein</fullName>
    </submittedName>
</protein>
<evidence type="ECO:0000256" key="1">
    <source>
        <dbReference type="SAM" id="SignalP"/>
    </source>
</evidence>
<evidence type="ECO:0000313" key="3">
    <source>
        <dbReference type="Proteomes" id="UP001333110"/>
    </source>
</evidence>
<comment type="caution">
    <text evidence="2">The sequence shown here is derived from an EMBL/GenBank/DDBJ whole genome shotgun (WGS) entry which is preliminary data.</text>
</comment>